<sequence length="280" mass="31529">PLFRDHLRLDRQMSERVLAPVVHYSDSSDDEDSRSRCLVQSARSSSALRSSGPPQNPKTRDSRTDSVINSEAILDPEIESISAHISHKSGLVDVQVSTMQLDEAAITEAYVTSKLDSEVIPDRVSNEDNLDDSLLPPSPIGEPDPDVQENIRLCIEHQRRGNNFNASLRAHEIFINPYILETVAKVYEIDDHGTNMPASLHDPQRFAPEDYYDEVSRRRDQMEAAKQEAMQRRVAAAAAVGNASRRIEFVQGDRHGPNHVDLRIQEQIRAHQLRLAKKAK</sequence>
<dbReference type="InterPro" id="IPR012479">
    <property type="entry name" value="SAP30BP"/>
</dbReference>
<feature type="non-terminal residue" evidence="2">
    <location>
        <position position="1"/>
    </location>
</feature>
<dbReference type="PANTHER" id="PTHR13464:SF0">
    <property type="entry name" value="SAP30-BINDING PROTEIN"/>
    <property type="match status" value="1"/>
</dbReference>
<feature type="region of interest" description="Disordered" evidence="1">
    <location>
        <begin position="39"/>
        <end position="67"/>
    </location>
</feature>
<dbReference type="EMBL" id="HACM01008654">
    <property type="protein sequence ID" value="CRZ09096.1"/>
    <property type="molecule type" value="Transcribed_RNA"/>
</dbReference>
<reference evidence="2" key="1">
    <citation type="submission" date="2015-04" db="EMBL/GenBank/DDBJ databases">
        <title>The genome sequence of the plant pathogenic Rhizarian Plasmodiophora brassicae reveals insights in its biotrophic life cycle and the origin of chitin synthesis.</title>
        <authorList>
            <person name="Schwelm A."/>
            <person name="Fogelqvist J."/>
            <person name="Knaust A."/>
            <person name="Julke S."/>
            <person name="Lilja T."/>
            <person name="Dhandapani V."/>
            <person name="Bonilla-Rosso G."/>
            <person name="Karlsson M."/>
            <person name="Shevchenko A."/>
            <person name="Choi S.R."/>
            <person name="Kim H.G."/>
            <person name="Park J.Y."/>
            <person name="Lim Y.P."/>
            <person name="Ludwig-Muller J."/>
            <person name="Dixelius C."/>
        </authorList>
    </citation>
    <scope>NUCLEOTIDE SEQUENCE</scope>
    <source>
        <tissue evidence="2">Potato root galls</tissue>
    </source>
</reference>
<dbReference type="GO" id="GO:0006355">
    <property type="term" value="P:regulation of DNA-templated transcription"/>
    <property type="evidence" value="ECO:0007669"/>
    <property type="project" value="InterPro"/>
</dbReference>
<accession>A0A0H5R5E1</accession>
<dbReference type="GO" id="GO:0005634">
    <property type="term" value="C:nucleus"/>
    <property type="evidence" value="ECO:0007669"/>
    <property type="project" value="TreeGrafter"/>
</dbReference>
<dbReference type="AlphaFoldDB" id="A0A0H5R5E1"/>
<proteinExistence type="predicted"/>
<dbReference type="Pfam" id="PF07818">
    <property type="entry name" value="HCNGP"/>
    <property type="match status" value="1"/>
</dbReference>
<organism evidence="2">
    <name type="scientific">Spongospora subterranea</name>
    <dbReference type="NCBI Taxonomy" id="70186"/>
    <lineage>
        <taxon>Eukaryota</taxon>
        <taxon>Sar</taxon>
        <taxon>Rhizaria</taxon>
        <taxon>Endomyxa</taxon>
        <taxon>Phytomyxea</taxon>
        <taxon>Plasmodiophorida</taxon>
        <taxon>Plasmodiophoridae</taxon>
        <taxon>Spongospora</taxon>
    </lineage>
</organism>
<dbReference type="PANTHER" id="PTHR13464">
    <property type="entry name" value="TRANSCRIPTIONAL REGULATOR PROTEIN HCNGP"/>
    <property type="match status" value="1"/>
</dbReference>
<protein>
    <submittedName>
        <fullName evidence="2">Uncharacterized protein</fullName>
    </submittedName>
</protein>
<feature type="region of interest" description="Disordered" evidence="1">
    <location>
        <begin position="124"/>
        <end position="145"/>
    </location>
</feature>
<evidence type="ECO:0000313" key="2">
    <source>
        <dbReference type="EMBL" id="CRZ09096.1"/>
    </source>
</evidence>
<name>A0A0H5R5E1_9EUKA</name>
<evidence type="ECO:0000256" key="1">
    <source>
        <dbReference type="SAM" id="MobiDB-lite"/>
    </source>
</evidence>
<feature type="compositionally biased region" description="Low complexity" evidence="1">
    <location>
        <begin position="41"/>
        <end position="51"/>
    </location>
</feature>